<evidence type="ECO:0000256" key="7">
    <source>
        <dbReference type="ARBA" id="ARBA00023235"/>
    </source>
</evidence>
<dbReference type="GO" id="GO:0003677">
    <property type="term" value="F:DNA binding"/>
    <property type="evidence" value="ECO:0007669"/>
    <property type="project" value="UniProtKB-UniRule"/>
</dbReference>
<dbReference type="RefSeq" id="WP_111815945.1">
    <property type="nucleotide sequence ID" value="NZ_CBCRZQ010000005.1"/>
</dbReference>
<comment type="subunit">
    <text evidence="8">Heterotetramer composed of ParC and ParE.</text>
</comment>
<evidence type="ECO:0000256" key="9">
    <source>
        <dbReference type="HAMAP-Rule" id="MF_01897"/>
    </source>
</evidence>
<keyword evidence="4 9" id="KW-0067">ATP-binding</keyword>
<feature type="coiled-coil region" evidence="11">
    <location>
        <begin position="434"/>
        <end position="475"/>
    </location>
</feature>
<dbReference type="FunFam" id="3.90.199.10:FF:000001">
    <property type="entry name" value="DNA gyrase subunit A"/>
    <property type="match status" value="1"/>
</dbReference>
<dbReference type="InterPro" id="IPR050220">
    <property type="entry name" value="Type_II_DNA_Topoisomerases"/>
</dbReference>
<dbReference type="GO" id="GO:0034335">
    <property type="term" value="F:DNA negative supercoiling activity"/>
    <property type="evidence" value="ECO:0007669"/>
    <property type="project" value="UniProtKB-ARBA"/>
</dbReference>
<dbReference type="PANTHER" id="PTHR43493">
    <property type="entry name" value="DNA GYRASE/TOPOISOMERASE SUBUNIT A"/>
    <property type="match status" value="1"/>
</dbReference>
<dbReference type="GO" id="GO:0005524">
    <property type="term" value="F:ATP binding"/>
    <property type="evidence" value="ECO:0007669"/>
    <property type="project" value="UniProtKB-UniRule"/>
</dbReference>
<keyword evidence="3 9" id="KW-0547">Nucleotide-binding</keyword>
<evidence type="ECO:0000256" key="8">
    <source>
        <dbReference type="ARBA" id="ARBA00063644"/>
    </source>
</evidence>
<comment type="catalytic activity">
    <reaction evidence="1 9 10">
        <text>ATP-dependent breakage, passage and rejoining of double-stranded DNA.</text>
        <dbReference type="EC" id="5.6.2.2"/>
    </reaction>
</comment>
<evidence type="ECO:0000256" key="11">
    <source>
        <dbReference type="SAM" id="Coils"/>
    </source>
</evidence>
<dbReference type="FunFam" id="1.10.268.10:FF:000001">
    <property type="entry name" value="DNA gyrase subunit A"/>
    <property type="match status" value="1"/>
</dbReference>
<comment type="subunit">
    <text evidence="9">Heterotetramer, composed of two GyrA and two GyrB chains. In the heterotetramer, GyrA contains the active site tyrosine that forms a transient covalent intermediate with DNA, while GyrB binds cofactors and catalyzes ATP hydrolysis.</text>
</comment>
<name>A0A5C6YNR8_9FLAO</name>
<comment type="function">
    <text evidence="9">A type II topoisomerase that negatively supercoils closed circular double-stranded (ds) DNA in an ATP-dependent manner to modulate DNA topology and maintain chromosomes in an underwound state. Negative supercoiling favors strand separation, and DNA replication, transcription, recombination and repair, all of which involve strand separation. Also able to catalyze the interconversion of other topological isomers of dsDNA rings, including catenanes and knotted rings. Type II topoisomerases break and join 2 DNA strands simultaneously in an ATP-dependent manner.</text>
</comment>
<dbReference type="InterPro" id="IPR013758">
    <property type="entry name" value="Topo_IIA_A/C_ab"/>
</dbReference>
<feature type="short sequence motif" description="GyrA-box" evidence="9">
    <location>
        <begin position="523"/>
        <end position="529"/>
    </location>
</feature>
<dbReference type="PROSITE" id="PS52040">
    <property type="entry name" value="TOPO_IIA"/>
    <property type="match status" value="1"/>
</dbReference>
<dbReference type="InterPro" id="IPR002205">
    <property type="entry name" value="Topo_IIA_dom_A"/>
</dbReference>
<dbReference type="GO" id="GO:0006265">
    <property type="term" value="P:DNA topological change"/>
    <property type="evidence" value="ECO:0007669"/>
    <property type="project" value="UniProtKB-UniRule"/>
</dbReference>
<dbReference type="InterPro" id="IPR006691">
    <property type="entry name" value="GyrA/parC_rep"/>
</dbReference>
<keyword evidence="9" id="KW-0963">Cytoplasm</keyword>
<dbReference type="Gene3D" id="3.30.1360.40">
    <property type="match status" value="1"/>
</dbReference>
<dbReference type="Gene3D" id="2.120.10.90">
    <property type="entry name" value="DNA gyrase/topoisomerase IV, subunit A, C-terminal"/>
    <property type="match status" value="1"/>
</dbReference>
<dbReference type="FunFam" id="3.30.1360.40:FF:000002">
    <property type="entry name" value="DNA gyrase subunit A"/>
    <property type="match status" value="1"/>
</dbReference>
<dbReference type="Pfam" id="PF00521">
    <property type="entry name" value="DNA_topoisoIV"/>
    <property type="match status" value="1"/>
</dbReference>
<dbReference type="SUPFAM" id="SSF56719">
    <property type="entry name" value="Type II DNA topoisomerase"/>
    <property type="match status" value="1"/>
</dbReference>
<evidence type="ECO:0000313" key="15">
    <source>
        <dbReference type="Proteomes" id="UP000321945"/>
    </source>
</evidence>
<comment type="miscellaneous">
    <text evidence="9">Few gyrases are as efficient as E.coli at forming negative supercoils. Not all organisms have 2 type II topoisomerases; in organisms with a single type II topoisomerase this enzyme also has to decatenate newly replicated chromosomes.</text>
</comment>
<evidence type="ECO:0000259" key="13">
    <source>
        <dbReference type="PROSITE" id="PS52040"/>
    </source>
</evidence>
<protein>
    <recommendedName>
        <fullName evidence="9">DNA gyrase subunit A</fullName>
        <ecNumber evidence="9">5.6.2.2</ecNumber>
    </recommendedName>
</protein>
<feature type="active site" description="O-(5'-phospho-DNA)-tyrosine intermediate" evidence="9 10">
    <location>
        <position position="121"/>
    </location>
</feature>
<keyword evidence="7 9" id="KW-0413">Isomerase</keyword>
<dbReference type="InterPro" id="IPR005743">
    <property type="entry name" value="GyrA"/>
</dbReference>
<comment type="subcellular location">
    <subcellularLocation>
        <location evidence="9">Cytoplasm</location>
    </subcellularLocation>
</comment>
<dbReference type="NCBIfam" id="NF004044">
    <property type="entry name" value="PRK05561.1"/>
    <property type="match status" value="1"/>
</dbReference>
<dbReference type="NCBIfam" id="TIGR01063">
    <property type="entry name" value="gyrA"/>
    <property type="match status" value="1"/>
</dbReference>
<dbReference type="SMART" id="SM00434">
    <property type="entry name" value="TOP4c"/>
    <property type="match status" value="1"/>
</dbReference>
<dbReference type="EMBL" id="VORU01000006">
    <property type="protein sequence ID" value="TXD69081.1"/>
    <property type="molecule type" value="Genomic_DNA"/>
</dbReference>
<feature type="region of interest" description="Disordered" evidence="12">
    <location>
        <begin position="813"/>
        <end position="841"/>
    </location>
</feature>
<keyword evidence="5 9" id="KW-0799">Topoisomerase</keyword>
<dbReference type="Gene3D" id="1.10.268.10">
    <property type="entry name" value="Topoisomerase, domain 3"/>
    <property type="match status" value="1"/>
</dbReference>
<dbReference type="NCBIfam" id="NF004043">
    <property type="entry name" value="PRK05560.1"/>
    <property type="match status" value="1"/>
</dbReference>
<dbReference type="InterPro" id="IPR013757">
    <property type="entry name" value="Topo_IIA_A_a_sf"/>
</dbReference>
<dbReference type="PANTHER" id="PTHR43493:SF5">
    <property type="entry name" value="DNA GYRASE SUBUNIT A, CHLOROPLASTIC_MITOCHONDRIAL"/>
    <property type="match status" value="1"/>
</dbReference>
<dbReference type="GO" id="GO:0006261">
    <property type="term" value="P:DNA-templated DNA replication"/>
    <property type="evidence" value="ECO:0007669"/>
    <property type="project" value="UniProtKB-UniRule"/>
</dbReference>
<dbReference type="EC" id="5.6.2.2" evidence="9"/>
<dbReference type="InterPro" id="IPR035516">
    <property type="entry name" value="Gyrase/topoIV_suA_C"/>
</dbReference>
<dbReference type="AlphaFoldDB" id="A0A5C6YNR8"/>
<proteinExistence type="inferred from homology"/>
<evidence type="ECO:0000256" key="6">
    <source>
        <dbReference type="ARBA" id="ARBA00023125"/>
    </source>
</evidence>
<keyword evidence="6 9" id="KW-0238">DNA-binding</keyword>
<evidence type="ECO:0000256" key="4">
    <source>
        <dbReference type="ARBA" id="ARBA00022840"/>
    </source>
</evidence>
<keyword evidence="11" id="KW-0175">Coiled coil</keyword>
<dbReference type="InterPro" id="IPR013760">
    <property type="entry name" value="Topo_IIA-like_dom_sf"/>
</dbReference>
<dbReference type="Pfam" id="PF03989">
    <property type="entry name" value="DNA_gyraseA_C"/>
    <property type="match status" value="6"/>
</dbReference>
<comment type="caution">
    <text evidence="14">The sequence shown here is derived from an EMBL/GenBank/DDBJ whole genome shotgun (WGS) entry which is preliminary data.</text>
</comment>
<evidence type="ECO:0000313" key="14">
    <source>
        <dbReference type="EMBL" id="TXD69081.1"/>
    </source>
</evidence>
<organism evidence="14 15">
    <name type="scientific">Aequorivita lipolytica</name>
    <dbReference type="NCBI Taxonomy" id="153267"/>
    <lineage>
        <taxon>Bacteria</taxon>
        <taxon>Pseudomonadati</taxon>
        <taxon>Bacteroidota</taxon>
        <taxon>Flavobacteriia</taxon>
        <taxon>Flavobacteriales</taxon>
        <taxon>Flavobacteriaceae</taxon>
        <taxon>Aequorivita</taxon>
    </lineage>
</organism>
<evidence type="ECO:0000256" key="2">
    <source>
        <dbReference type="ARBA" id="ARBA00008263"/>
    </source>
</evidence>
<dbReference type="GO" id="GO:0005737">
    <property type="term" value="C:cytoplasm"/>
    <property type="evidence" value="ECO:0007669"/>
    <property type="project" value="UniProtKB-SubCell"/>
</dbReference>
<dbReference type="GO" id="GO:0005694">
    <property type="term" value="C:chromosome"/>
    <property type="evidence" value="ECO:0007669"/>
    <property type="project" value="InterPro"/>
</dbReference>
<comment type="similarity">
    <text evidence="2 9">Belongs to the type II topoisomerase GyrA/ParC subunit family.</text>
</comment>
<dbReference type="Proteomes" id="UP000321945">
    <property type="component" value="Unassembled WGS sequence"/>
</dbReference>
<dbReference type="GO" id="GO:0009330">
    <property type="term" value="C:DNA topoisomerase type II (double strand cut, ATP-hydrolyzing) complex"/>
    <property type="evidence" value="ECO:0007669"/>
    <property type="project" value="TreeGrafter"/>
</dbReference>
<evidence type="ECO:0000256" key="5">
    <source>
        <dbReference type="ARBA" id="ARBA00023029"/>
    </source>
</evidence>
<evidence type="ECO:0000256" key="1">
    <source>
        <dbReference type="ARBA" id="ARBA00000185"/>
    </source>
</evidence>
<reference evidence="14 15" key="1">
    <citation type="submission" date="2019-08" db="EMBL/GenBank/DDBJ databases">
        <title>Genome of Aequorivita lipolytica Y10-2 (type strain).</title>
        <authorList>
            <person name="Bowman J.P."/>
        </authorList>
    </citation>
    <scope>NUCLEOTIDE SEQUENCE [LARGE SCALE GENOMIC DNA]</scope>
    <source>
        <strain evidence="14 15">Y10-2</strain>
    </source>
</reference>
<dbReference type="SUPFAM" id="SSF101904">
    <property type="entry name" value="GyrA/ParC C-terminal domain-like"/>
    <property type="match status" value="1"/>
</dbReference>
<sequence>MAEGDKIIPINIEDEMKSAYIDYSMSVIVSRALPDVRDGMKPVHRRVLFGMHELGIRATGAHKKSARIVGEVLGKYHPHGDTSVYDAMVRMAQSWSLRYLLVDGQGNFGSVDGDSPAAMRYTEARMHKISEDMLADIDKETVDHKLNFDDTLKEPTVLPTRVPGLLINGASGIAVGMATNMPPHNLTEVINGTIAYIEDNDIDIDGLMQHIKAPDFPTGGTIYGYEGVREAFHTGRGRVVMRAKASFEEVQGRECIIVTEIPYQVNKADMIKKTADMVNDKKIEGISNIRDESDRNGMRIVYILKRDAIPNIVLNTLYKYTALQSSFSVNNIALVKGRPQMLNLKELIHYFVEHRHEVVVRRTEYLLRKAEERAHILEGLIIASDNIDEVIRLIRASSNADEAREKLMETFKLTEIQAKAIVEMRLRQLTGLEQDKLRSEYEELMKTIQDYRDILASKERRMQIITEELEEIRTKYGDERRSTIEYAGGDVSITDLIADEQVVLTISHAGYIKRTSLSEYKTQNRGGVGQKASATRNEDFLEHLFVGTNHQYMLFFTQKGKCFWMRVFEIPEGTRTSKGRAIQNLINIEPDDKVKAFICTQDLKDEDYINSHYVIMATKKGQVKKTPLEQYSRPRSNGINAITIREDDELLEAKLTTGTSQVMLAVRSGKAIRFEEEKTRSMGRNASGVRGIRLGDKNDEVIGMIAVNENDSDILVVSENGYGKRSSIDDYRITNRGGKGVKTINITEKTGKLVAIKNVTDDDDLMIINKSGIAIRMAVANLRVMGRATQGVRLIKVREDDAIAAVAKAMKDDDEDVTDITDENNDGTTLDNNETQTENNE</sequence>
<dbReference type="HAMAP" id="MF_01897">
    <property type="entry name" value="GyrA"/>
    <property type="match status" value="1"/>
</dbReference>
<dbReference type="CDD" id="cd00187">
    <property type="entry name" value="TOP4c"/>
    <property type="match status" value="1"/>
</dbReference>
<dbReference type="FunFam" id="2.120.10.90:FF:000005">
    <property type="entry name" value="DNA topoisomerase 4 subunit A"/>
    <property type="match status" value="1"/>
</dbReference>
<evidence type="ECO:0000256" key="12">
    <source>
        <dbReference type="SAM" id="MobiDB-lite"/>
    </source>
</evidence>
<dbReference type="Gene3D" id="3.90.199.10">
    <property type="entry name" value="Topoisomerase II, domain 5"/>
    <property type="match status" value="1"/>
</dbReference>
<feature type="compositionally biased region" description="Acidic residues" evidence="12">
    <location>
        <begin position="813"/>
        <end position="825"/>
    </location>
</feature>
<feature type="compositionally biased region" description="Polar residues" evidence="12">
    <location>
        <begin position="827"/>
        <end position="841"/>
    </location>
</feature>
<feature type="domain" description="Topo IIA-type catalytic" evidence="13">
    <location>
        <begin position="33"/>
        <end position="496"/>
    </location>
</feature>
<accession>A0A5C6YNR8</accession>
<dbReference type="OrthoDB" id="9806486at2"/>
<keyword evidence="15" id="KW-1185">Reference proteome</keyword>
<evidence type="ECO:0000256" key="3">
    <source>
        <dbReference type="ARBA" id="ARBA00022741"/>
    </source>
</evidence>
<gene>
    <name evidence="9 14" type="primary">gyrA</name>
    <name evidence="14" type="ORF">ESV24_08520</name>
</gene>
<evidence type="ECO:0000256" key="10">
    <source>
        <dbReference type="PROSITE-ProRule" id="PRU01384"/>
    </source>
</evidence>